<dbReference type="EMBL" id="KZ668552">
    <property type="protein sequence ID" value="PPR87504.1"/>
    <property type="molecule type" value="Genomic_DNA"/>
</dbReference>
<evidence type="ECO:0000313" key="1">
    <source>
        <dbReference type="EMBL" id="PPR87504.1"/>
    </source>
</evidence>
<proteinExistence type="predicted"/>
<organism evidence="1 2">
    <name type="scientific">Gossypium barbadense</name>
    <name type="common">Sea Island cotton</name>
    <name type="synonym">Hibiscus barbadensis</name>
    <dbReference type="NCBI Taxonomy" id="3634"/>
    <lineage>
        <taxon>Eukaryota</taxon>
        <taxon>Viridiplantae</taxon>
        <taxon>Streptophyta</taxon>
        <taxon>Embryophyta</taxon>
        <taxon>Tracheophyta</taxon>
        <taxon>Spermatophyta</taxon>
        <taxon>Magnoliopsida</taxon>
        <taxon>eudicotyledons</taxon>
        <taxon>Gunneridae</taxon>
        <taxon>Pentapetalae</taxon>
        <taxon>rosids</taxon>
        <taxon>malvids</taxon>
        <taxon>Malvales</taxon>
        <taxon>Malvaceae</taxon>
        <taxon>Malvoideae</taxon>
        <taxon>Gossypium</taxon>
    </lineage>
</organism>
<dbReference type="PANTHER" id="PTHR34461">
    <property type="entry name" value="EXPRESSED PROTEIN"/>
    <property type="match status" value="1"/>
</dbReference>
<dbReference type="AlphaFoldDB" id="A0A2P5W8S9"/>
<name>A0A2P5W8S9_GOSBA</name>
<accession>A0A2P5W8S9</accession>
<sequence length="270" mass="31016">MKVKSEPEDFDCNSDDFGLDNVVLKWISDRCETKKRKRFNFVGLNKETLETCSSVKLESPNFQHNGDIHDELEDPLIGWKSELFKNIKSSDEDLLELNRDWPAPIDVKVEVPESETANVNILKTDVPCPTTEPQYCSLNEVSYEYTEDSETRLDVGLPGCETKEPQRHCGRQDHALDSHHVIDPERVFKERLQDLYLDEPSSSRKLERLDPFALSRNVDTCGRLALAISPASRERLCRAMRLSGLDENECHRKLKQLLHLDVNLLLCTAF</sequence>
<dbReference type="Proteomes" id="UP000239757">
    <property type="component" value="Unassembled WGS sequence"/>
</dbReference>
<protein>
    <submittedName>
        <fullName evidence="1">Uncharacterized protein</fullName>
    </submittedName>
</protein>
<dbReference type="PANTHER" id="PTHR34461:SF2">
    <property type="entry name" value="EXPRESSED PROTEIN"/>
    <property type="match status" value="1"/>
</dbReference>
<evidence type="ECO:0000313" key="2">
    <source>
        <dbReference type="Proteomes" id="UP000239757"/>
    </source>
</evidence>
<dbReference type="OrthoDB" id="775914at2759"/>
<reference evidence="1 2" key="1">
    <citation type="submission" date="2015-01" db="EMBL/GenBank/DDBJ databases">
        <title>Genome of allotetraploid Gossypium barbadense reveals genomic plasticity and fiber elongation in cotton evolution.</title>
        <authorList>
            <person name="Chen X."/>
            <person name="Liu X."/>
            <person name="Zhao B."/>
            <person name="Zheng H."/>
            <person name="Hu Y."/>
            <person name="Lu G."/>
            <person name="Yang C."/>
            <person name="Chen J."/>
            <person name="Shan C."/>
            <person name="Zhang L."/>
            <person name="Zhou Y."/>
            <person name="Wang L."/>
            <person name="Guo W."/>
            <person name="Bai Y."/>
            <person name="Ruan J."/>
            <person name="Shangguan X."/>
            <person name="Mao Y."/>
            <person name="Jiang J."/>
            <person name="Zhu Y."/>
            <person name="Lei J."/>
            <person name="Kang H."/>
            <person name="Chen S."/>
            <person name="He X."/>
            <person name="Wang R."/>
            <person name="Wang Y."/>
            <person name="Chen J."/>
            <person name="Wang L."/>
            <person name="Yu S."/>
            <person name="Wang B."/>
            <person name="Wei J."/>
            <person name="Song S."/>
            <person name="Lu X."/>
            <person name="Gao Z."/>
            <person name="Gu W."/>
            <person name="Deng X."/>
            <person name="Ma D."/>
            <person name="Wang S."/>
            <person name="Liang W."/>
            <person name="Fang L."/>
            <person name="Cai C."/>
            <person name="Zhu X."/>
            <person name="Zhou B."/>
            <person name="Zhang Y."/>
            <person name="Chen Z."/>
            <person name="Xu S."/>
            <person name="Zhu R."/>
            <person name="Wang S."/>
            <person name="Zhang T."/>
            <person name="Zhao G."/>
        </authorList>
    </citation>
    <scope>NUCLEOTIDE SEQUENCE [LARGE SCALE GENOMIC DNA]</scope>
    <source>
        <strain evidence="2">cv. Xinhai21</strain>
        <tissue evidence="1">Leaf</tissue>
    </source>
</reference>
<gene>
    <name evidence="1" type="ORF">GOBAR_AA33188</name>
</gene>